<feature type="transmembrane region" description="Helical" evidence="6">
    <location>
        <begin position="410"/>
        <end position="431"/>
    </location>
</feature>
<feature type="transmembrane region" description="Helical" evidence="6">
    <location>
        <begin position="504"/>
        <end position="527"/>
    </location>
</feature>
<gene>
    <name evidence="9" type="primary">nuoL</name>
    <name evidence="9" type="ORF">FYJ24_00890</name>
</gene>
<dbReference type="GO" id="GO:0008137">
    <property type="term" value="F:NADH dehydrogenase (ubiquinone) activity"/>
    <property type="evidence" value="ECO:0007669"/>
    <property type="project" value="InterPro"/>
</dbReference>
<dbReference type="PRINTS" id="PR01434">
    <property type="entry name" value="NADHDHGNASE5"/>
</dbReference>
<comment type="caution">
    <text evidence="9">The sequence shown here is derived from an EMBL/GenBank/DDBJ whole genome shotgun (WGS) entry which is preliminary data.</text>
</comment>
<evidence type="ECO:0000259" key="8">
    <source>
        <dbReference type="Pfam" id="PF00662"/>
    </source>
</evidence>
<dbReference type="InterPro" id="IPR001516">
    <property type="entry name" value="Proton_antipo_N"/>
</dbReference>
<dbReference type="GO" id="GO:0015990">
    <property type="term" value="P:electron transport coupled proton transport"/>
    <property type="evidence" value="ECO:0007669"/>
    <property type="project" value="TreeGrafter"/>
</dbReference>
<accession>A0A6N7VNP9</accession>
<evidence type="ECO:0000313" key="9">
    <source>
        <dbReference type="EMBL" id="MSS83344.1"/>
    </source>
</evidence>
<dbReference type="Proteomes" id="UP000470875">
    <property type="component" value="Unassembled WGS sequence"/>
</dbReference>
<feature type="transmembrane region" description="Helical" evidence="6">
    <location>
        <begin position="370"/>
        <end position="390"/>
    </location>
</feature>
<keyword evidence="3 6" id="KW-1133">Transmembrane helix</keyword>
<feature type="transmembrane region" description="Helical" evidence="6">
    <location>
        <begin position="308"/>
        <end position="327"/>
    </location>
</feature>
<dbReference type="Pfam" id="PF00662">
    <property type="entry name" value="Proton_antipo_N"/>
    <property type="match status" value="1"/>
</dbReference>
<protein>
    <submittedName>
        <fullName evidence="9">NADH-quinone oxidoreductase subunit L</fullName>
    </submittedName>
</protein>
<dbReference type="GO" id="GO:0016020">
    <property type="term" value="C:membrane"/>
    <property type="evidence" value="ECO:0007669"/>
    <property type="project" value="UniProtKB-SubCell"/>
</dbReference>
<feature type="transmembrane region" description="Helical" evidence="6">
    <location>
        <begin position="111"/>
        <end position="129"/>
    </location>
</feature>
<evidence type="ECO:0000256" key="2">
    <source>
        <dbReference type="ARBA" id="ARBA00022692"/>
    </source>
</evidence>
<dbReference type="Gene3D" id="1.20.5.2700">
    <property type="match status" value="1"/>
</dbReference>
<feature type="transmembrane region" description="Helical" evidence="6">
    <location>
        <begin position="167"/>
        <end position="187"/>
    </location>
</feature>
<evidence type="ECO:0000256" key="6">
    <source>
        <dbReference type="SAM" id="Phobius"/>
    </source>
</evidence>
<feature type="transmembrane region" description="Helical" evidence="6">
    <location>
        <begin position="199"/>
        <end position="220"/>
    </location>
</feature>
<feature type="transmembrane region" description="Helical" evidence="6">
    <location>
        <begin position="79"/>
        <end position="99"/>
    </location>
</feature>
<feature type="transmembrane region" description="Helical" evidence="6">
    <location>
        <begin position="241"/>
        <end position="259"/>
    </location>
</feature>
<sequence length="630" mass="67473">MFVVPAVVAGILLILGKRTDRWGHWLAVAASWFSFILGAVILIQMLALPAGERRMNINLFEWIPAGEFRVNFGMLVDPLSMTFVMLVTFVGSLILVYSVGYMEHDPARRRFFAYLALFIASMLILVLGNSYATLFLGWEGVGLCSYLLIGFWNQIPENATAAKKAFIMNRVGDMGLLAAMMAMVASFNSVDFTAVNEGIASAGSTTATVIGLFLLLAACGKSAQYPLQAWLGDAMAGPTPVSALIHAATMVTAGVYLVVRSGMVFLAAPVAMTAVAVVGLITLLMGAIIGCAKDDIKKALAASTMSQVGYMMLGAGLGPIGWAFAIFHLLTHGFFKSLMFLGAGSVMHALGEQTNMRRYGALRKVMGITWITFMAGWLAILGVAPFSGYWSKDRIIEAAFAVGNFAGMDAPWLGWVYGLIAMFAAGLTAFYMSRLFFMTFNGKARWATANGEPAQPHESKPIMTVPLIILAVFAVALGGILSFGDIFITWLAPSVGETHHATPVIPVIVIQILTIALVVAAAILAWFKYARDEVPVYQPAGNALTQAARADFYQDKFNEAVFMTPSIDVMKGVTAVDSKGIDGAVNGVSWLMRKVGSILSRTESGYARAYAGYILGGVVIVLAIALGIRL</sequence>
<evidence type="ECO:0000256" key="5">
    <source>
        <dbReference type="RuleBase" id="RU000320"/>
    </source>
</evidence>
<dbReference type="PANTHER" id="PTHR42829">
    <property type="entry name" value="NADH-UBIQUINONE OXIDOREDUCTASE CHAIN 5"/>
    <property type="match status" value="1"/>
</dbReference>
<keyword evidence="4 6" id="KW-0472">Membrane</keyword>
<comment type="subcellular location">
    <subcellularLocation>
        <location evidence="1">Endomembrane system</location>
        <topology evidence="1">Multi-pass membrane protein</topology>
    </subcellularLocation>
    <subcellularLocation>
        <location evidence="5">Membrane</location>
        <topology evidence="5">Multi-pass membrane protein</topology>
    </subcellularLocation>
</comment>
<dbReference type="GO" id="GO:0003954">
    <property type="term" value="F:NADH dehydrogenase activity"/>
    <property type="evidence" value="ECO:0007669"/>
    <property type="project" value="TreeGrafter"/>
</dbReference>
<evidence type="ECO:0000313" key="10">
    <source>
        <dbReference type="Proteomes" id="UP000470875"/>
    </source>
</evidence>
<dbReference type="NCBIfam" id="TIGR01974">
    <property type="entry name" value="NDH_I_L"/>
    <property type="match status" value="1"/>
</dbReference>
<dbReference type="PANTHER" id="PTHR42829:SF2">
    <property type="entry name" value="NADH-UBIQUINONE OXIDOREDUCTASE CHAIN 5"/>
    <property type="match status" value="1"/>
</dbReference>
<name>A0A6N7VNP9_9ACTO</name>
<feature type="transmembrane region" description="Helical" evidence="6">
    <location>
        <begin position="265"/>
        <end position="288"/>
    </location>
</feature>
<evidence type="ECO:0000256" key="3">
    <source>
        <dbReference type="ARBA" id="ARBA00022989"/>
    </source>
</evidence>
<evidence type="ECO:0000259" key="7">
    <source>
        <dbReference type="Pfam" id="PF00361"/>
    </source>
</evidence>
<dbReference type="InterPro" id="IPR001750">
    <property type="entry name" value="ND/Mrp_TM"/>
</dbReference>
<keyword evidence="2 5" id="KW-0812">Transmembrane</keyword>
<evidence type="ECO:0000256" key="1">
    <source>
        <dbReference type="ARBA" id="ARBA00004127"/>
    </source>
</evidence>
<keyword evidence="10" id="KW-1185">Reference proteome</keyword>
<feature type="transmembrane region" description="Helical" evidence="6">
    <location>
        <begin position="25"/>
        <end position="47"/>
    </location>
</feature>
<dbReference type="AlphaFoldDB" id="A0A6N7VNP9"/>
<dbReference type="InterPro" id="IPR003945">
    <property type="entry name" value="NU5C-like"/>
</dbReference>
<feature type="transmembrane region" description="Helical" evidence="6">
    <location>
        <begin position="467"/>
        <end position="492"/>
    </location>
</feature>
<feature type="domain" description="NADH:quinone oxidoreductase/Mrp antiporter transmembrane" evidence="7">
    <location>
        <begin position="130"/>
        <end position="407"/>
    </location>
</feature>
<dbReference type="PRINTS" id="PR01435">
    <property type="entry name" value="NPOXDRDTASE5"/>
</dbReference>
<organism evidence="9 10">
    <name type="scientific">Scrofimicrobium canadense</name>
    <dbReference type="NCBI Taxonomy" id="2652290"/>
    <lineage>
        <taxon>Bacteria</taxon>
        <taxon>Bacillati</taxon>
        <taxon>Actinomycetota</taxon>
        <taxon>Actinomycetes</taxon>
        <taxon>Actinomycetales</taxon>
        <taxon>Actinomycetaceae</taxon>
        <taxon>Scrofimicrobium</taxon>
    </lineage>
</organism>
<dbReference type="Pfam" id="PF00361">
    <property type="entry name" value="Proton_antipo_M"/>
    <property type="match status" value="1"/>
</dbReference>
<dbReference type="GO" id="GO:0042773">
    <property type="term" value="P:ATP synthesis coupled electron transport"/>
    <property type="evidence" value="ECO:0007669"/>
    <property type="project" value="InterPro"/>
</dbReference>
<dbReference type="GO" id="GO:0012505">
    <property type="term" value="C:endomembrane system"/>
    <property type="evidence" value="ECO:0007669"/>
    <property type="project" value="UniProtKB-SubCell"/>
</dbReference>
<feature type="transmembrane region" description="Helical" evidence="6">
    <location>
        <begin position="610"/>
        <end position="628"/>
    </location>
</feature>
<dbReference type="NCBIfam" id="NF005141">
    <property type="entry name" value="PRK06590.1"/>
    <property type="match status" value="1"/>
</dbReference>
<dbReference type="InterPro" id="IPR018393">
    <property type="entry name" value="NADHpl_OxRdtase_5_subgr"/>
</dbReference>
<dbReference type="EMBL" id="VULO01000001">
    <property type="protein sequence ID" value="MSS83344.1"/>
    <property type="molecule type" value="Genomic_DNA"/>
</dbReference>
<evidence type="ECO:0000256" key="4">
    <source>
        <dbReference type="ARBA" id="ARBA00023136"/>
    </source>
</evidence>
<reference evidence="9 10" key="1">
    <citation type="submission" date="2019-08" db="EMBL/GenBank/DDBJ databases">
        <title>In-depth cultivation of the pig gut microbiome towards novel bacterial diversity and tailored functional studies.</title>
        <authorList>
            <person name="Wylensek D."/>
            <person name="Hitch T.C.A."/>
            <person name="Clavel T."/>
        </authorList>
    </citation>
    <scope>NUCLEOTIDE SEQUENCE [LARGE SCALE GENOMIC DNA]</scope>
    <source>
        <strain evidence="9 10">WB03_NA08</strain>
    </source>
</reference>
<feature type="domain" description="NADH-Ubiquinone oxidoreductase (complex I) chain 5 N-terminal" evidence="8">
    <location>
        <begin position="62"/>
        <end position="112"/>
    </location>
</feature>
<proteinExistence type="predicted"/>